<name>A0A915CV68_9BILA</name>
<feature type="chain" id="PRO_5038055812" evidence="1">
    <location>
        <begin position="33"/>
        <end position="128"/>
    </location>
</feature>
<proteinExistence type="predicted"/>
<dbReference type="Proteomes" id="UP000887574">
    <property type="component" value="Unplaced"/>
</dbReference>
<reference evidence="3" key="1">
    <citation type="submission" date="2022-11" db="UniProtKB">
        <authorList>
            <consortium name="WormBaseParasite"/>
        </authorList>
    </citation>
    <scope>IDENTIFICATION</scope>
</reference>
<sequence>MIWSGGPCFSVVVYSIVSSLLLLICMADSAVAAPSTMYLQSRVPNEKQKMWFGRKSAVKKASSSAQELDGNSAAFMDRNAFRMSFGKRSGEAGTMVDPNVFRMSFGKRSRWAYPISRIPLSANTPWML</sequence>
<evidence type="ECO:0000313" key="3">
    <source>
        <dbReference type="WBParaSite" id="jg12573"/>
    </source>
</evidence>
<organism evidence="2 3">
    <name type="scientific">Ditylenchus dipsaci</name>
    <dbReference type="NCBI Taxonomy" id="166011"/>
    <lineage>
        <taxon>Eukaryota</taxon>
        <taxon>Metazoa</taxon>
        <taxon>Ecdysozoa</taxon>
        <taxon>Nematoda</taxon>
        <taxon>Chromadorea</taxon>
        <taxon>Rhabditida</taxon>
        <taxon>Tylenchina</taxon>
        <taxon>Tylenchomorpha</taxon>
        <taxon>Sphaerularioidea</taxon>
        <taxon>Anguinidae</taxon>
        <taxon>Anguininae</taxon>
        <taxon>Ditylenchus</taxon>
    </lineage>
</organism>
<protein>
    <submittedName>
        <fullName evidence="3">Uncharacterized protein</fullName>
    </submittedName>
</protein>
<dbReference type="WBParaSite" id="jg12573">
    <property type="protein sequence ID" value="jg12573"/>
    <property type="gene ID" value="jg12573"/>
</dbReference>
<keyword evidence="2" id="KW-1185">Reference proteome</keyword>
<keyword evidence="1" id="KW-0732">Signal</keyword>
<feature type="signal peptide" evidence="1">
    <location>
        <begin position="1"/>
        <end position="32"/>
    </location>
</feature>
<evidence type="ECO:0000256" key="1">
    <source>
        <dbReference type="SAM" id="SignalP"/>
    </source>
</evidence>
<accession>A0A915CV68</accession>
<evidence type="ECO:0000313" key="2">
    <source>
        <dbReference type="Proteomes" id="UP000887574"/>
    </source>
</evidence>
<dbReference type="AlphaFoldDB" id="A0A915CV68"/>